<dbReference type="PROSITE" id="PS50056">
    <property type="entry name" value="TYR_PHOSPHATASE_2"/>
    <property type="match status" value="1"/>
</dbReference>
<dbReference type="EMBL" id="OU895877">
    <property type="protein sequence ID" value="CAG9801259.1"/>
    <property type="molecule type" value="Genomic_DNA"/>
</dbReference>
<feature type="domain" description="Tyrosine-protein phosphatase" evidence="4">
    <location>
        <begin position="63"/>
        <end position="206"/>
    </location>
</feature>
<evidence type="ECO:0000259" key="5">
    <source>
        <dbReference type="PROSITE" id="PS50056"/>
    </source>
</evidence>
<proteinExistence type="inferred from homology"/>
<dbReference type="PANTHER" id="PTHR45961:SF6">
    <property type="entry name" value="IP21249P"/>
    <property type="match status" value="1"/>
</dbReference>
<name>A0A9N9RQD9_9DIPT</name>
<dbReference type="PANTHER" id="PTHR45961">
    <property type="entry name" value="IP21249P"/>
    <property type="match status" value="1"/>
</dbReference>
<gene>
    <name evidence="6" type="ORF">CHIRRI_LOCUS4190</name>
</gene>
<keyword evidence="7" id="KW-1185">Reference proteome</keyword>
<evidence type="ECO:0000313" key="6">
    <source>
        <dbReference type="EMBL" id="CAG9801259.1"/>
    </source>
</evidence>
<dbReference type="InterPro" id="IPR016130">
    <property type="entry name" value="Tyr_Pase_AS"/>
</dbReference>
<evidence type="ECO:0008006" key="8">
    <source>
        <dbReference type="Google" id="ProtNLM"/>
    </source>
</evidence>
<accession>A0A9N9RQD9</accession>
<protein>
    <recommendedName>
        <fullName evidence="8">Protein-tyrosine-phosphatase</fullName>
    </recommendedName>
</protein>
<evidence type="ECO:0000256" key="1">
    <source>
        <dbReference type="ARBA" id="ARBA00008601"/>
    </source>
</evidence>
<dbReference type="Proteomes" id="UP001153620">
    <property type="component" value="Chromosome 1"/>
</dbReference>
<feature type="domain" description="Tyrosine specific protein phosphatases" evidence="5">
    <location>
        <begin position="126"/>
        <end position="187"/>
    </location>
</feature>
<organism evidence="6 7">
    <name type="scientific">Chironomus riparius</name>
    <dbReference type="NCBI Taxonomy" id="315576"/>
    <lineage>
        <taxon>Eukaryota</taxon>
        <taxon>Metazoa</taxon>
        <taxon>Ecdysozoa</taxon>
        <taxon>Arthropoda</taxon>
        <taxon>Hexapoda</taxon>
        <taxon>Insecta</taxon>
        <taxon>Pterygota</taxon>
        <taxon>Neoptera</taxon>
        <taxon>Endopterygota</taxon>
        <taxon>Diptera</taxon>
        <taxon>Nematocera</taxon>
        <taxon>Chironomoidea</taxon>
        <taxon>Chironomidae</taxon>
        <taxon>Chironominae</taxon>
        <taxon>Chironomus</taxon>
    </lineage>
</organism>
<evidence type="ECO:0000256" key="2">
    <source>
        <dbReference type="ARBA" id="ARBA00022801"/>
    </source>
</evidence>
<dbReference type="AlphaFoldDB" id="A0A9N9RQD9"/>
<comment type="similarity">
    <text evidence="1">Belongs to the protein-tyrosine phosphatase family. Non-receptor class dual specificity subfamily.</text>
</comment>
<dbReference type="Gene3D" id="3.90.190.10">
    <property type="entry name" value="Protein tyrosine phosphatase superfamily"/>
    <property type="match status" value="1"/>
</dbReference>
<reference evidence="6" key="2">
    <citation type="submission" date="2022-10" db="EMBL/GenBank/DDBJ databases">
        <authorList>
            <consortium name="ENA_rothamsted_submissions"/>
            <consortium name="culmorum"/>
            <person name="King R."/>
        </authorList>
    </citation>
    <scope>NUCLEOTIDE SEQUENCE</scope>
</reference>
<sequence>MMTLTMPPATTDENLRLLSTENKLKSTDIQEILKSASSTNDENVNDNANTSITSSKQMPFYFGISEILPNLYLCGACAIVRPETLEKLQIKFVVNATVELPDTPLPDDKPEYMRVPVKDVRESNLMEYFDTVADMIEKTRQDDGKSLVHCVAGVSRSTSLVLAYLMKYADMSLIQAFQHVRSIRPQIRPNMGFFKQLIEYEQRLYGTTTVSMVHCSSLGEEIPDVYESEYKAMEMLYQKYRRSFARR</sequence>
<dbReference type="SUPFAM" id="SSF52799">
    <property type="entry name" value="(Phosphotyrosine protein) phosphatases II"/>
    <property type="match status" value="1"/>
</dbReference>
<keyword evidence="3" id="KW-0904">Protein phosphatase</keyword>
<evidence type="ECO:0000256" key="3">
    <source>
        <dbReference type="ARBA" id="ARBA00022912"/>
    </source>
</evidence>
<dbReference type="InterPro" id="IPR029021">
    <property type="entry name" value="Prot-tyrosine_phosphatase-like"/>
</dbReference>
<dbReference type="OrthoDB" id="285418at2759"/>
<dbReference type="Pfam" id="PF00782">
    <property type="entry name" value="DSPc"/>
    <property type="match status" value="1"/>
</dbReference>
<dbReference type="InterPro" id="IPR000387">
    <property type="entry name" value="Tyr_Pase_dom"/>
</dbReference>
<dbReference type="InterPro" id="IPR052103">
    <property type="entry name" value="Dual_spec_Phospatases"/>
</dbReference>
<dbReference type="GO" id="GO:0004721">
    <property type="term" value="F:phosphoprotein phosphatase activity"/>
    <property type="evidence" value="ECO:0007669"/>
    <property type="project" value="UniProtKB-KW"/>
</dbReference>
<dbReference type="PRINTS" id="PR01908">
    <property type="entry name" value="ADSPHPHTASE"/>
</dbReference>
<evidence type="ECO:0000313" key="7">
    <source>
        <dbReference type="Proteomes" id="UP001153620"/>
    </source>
</evidence>
<evidence type="ECO:0000259" key="4">
    <source>
        <dbReference type="PROSITE" id="PS50054"/>
    </source>
</evidence>
<dbReference type="CDD" id="cd14514">
    <property type="entry name" value="DUSP14-like"/>
    <property type="match status" value="1"/>
</dbReference>
<dbReference type="GO" id="GO:0005737">
    <property type="term" value="C:cytoplasm"/>
    <property type="evidence" value="ECO:0007669"/>
    <property type="project" value="TreeGrafter"/>
</dbReference>
<dbReference type="InterPro" id="IPR020422">
    <property type="entry name" value="TYR_PHOSPHATASE_DUAL_dom"/>
</dbReference>
<dbReference type="SMART" id="SM00195">
    <property type="entry name" value="DSPc"/>
    <property type="match status" value="1"/>
</dbReference>
<dbReference type="PROSITE" id="PS50054">
    <property type="entry name" value="TYR_PHOSPHATASE_DUAL"/>
    <property type="match status" value="1"/>
</dbReference>
<dbReference type="InterPro" id="IPR000340">
    <property type="entry name" value="Dual-sp_phosphatase_cat-dom"/>
</dbReference>
<dbReference type="PROSITE" id="PS00383">
    <property type="entry name" value="TYR_PHOSPHATASE_1"/>
    <property type="match status" value="1"/>
</dbReference>
<keyword evidence="2" id="KW-0378">Hydrolase</keyword>
<reference evidence="6" key="1">
    <citation type="submission" date="2022-01" db="EMBL/GenBank/DDBJ databases">
        <authorList>
            <person name="King R."/>
        </authorList>
    </citation>
    <scope>NUCLEOTIDE SEQUENCE</scope>
</reference>